<keyword evidence="2" id="KW-1185">Reference proteome</keyword>
<accession>A0ACB0Y1L2</accession>
<name>A0ACB0Y1L2_MELEN</name>
<sequence length="358" mass="40872">MEAVNSIKPPRNSMDASDVLAETYINPLFKSCLNKAASSAFDYLIGLYGRCNSLVNQSHLGLSSKIFSTLSERAKVQFILFLRGLFSSYQDISTVFTKFMLTNLESISPFLRDIIVCCKDVALTDENALIEVFGPVLDILRSCATHINMTKLFEDKHYSLLLLLLEIKMSDNTRPIADLIVSRPDFHPKHLITNFKGREFVHSSFLGPFIAFSIAGSQSPLYIKMHQIFHALIVNSSTRNRTLGYISEILDTNKKLSQIQVEYEQLANPTAMLNMLSILLDFDKIPVEKIQDDYIFHPKCRIKMAEINTLKMDNDMIEAYRKKIDLSYTPSFNTECFYLTIAFMGIRLLLIIVFIFCF</sequence>
<dbReference type="Proteomes" id="UP001497535">
    <property type="component" value="Unassembled WGS sequence"/>
</dbReference>
<proteinExistence type="predicted"/>
<protein>
    <submittedName>
        <fullName evidence="1">Uncharacterized protein</fullName>
    </submittedName>
</protein>
<reference evidence="1" key="1">
    <citation type="submission" date="2023-11" db="EMBL/GenBank/DDBJ databases">
        <authorList>
            <person name="Poullet M."/>
        </authorList>
    </citation>
    <scope>NUCLEOTIDE SEQUENCE</scope>
    <source>
        <strain evidence="1">E1834</strain>
    </source>
</reference>
<organism evidence="1 2">
    <name type="scientific">Meloidogyne enterolobii</name>
    <name type="common">Root-knot nematode worm</name>
    <name type="synonym">Meloidogyne mayaguensis</name>
    <dbReference type="NCBI Taxonomy" id="390850"/>
    <lineage>
        <taxon>Eukaryota</taxon>
        <taxon>Metazoa</taxon>
        <taxon>Ecdysozoa</taxon>
        <taxon>Nematoda</taxon>
        <taxon>Chromadorea</taxon>
        <taxon>Rhabditida</taxon>
        <taxon>Tylenchina</taxon>
        <taxon>Tylenchomorpha</taxon>
        <taxon>Tylenchoidea</taxon>
        <taxon>Meloidogynidae</taxon>
        <taxon>Meloidogyninae</taxon>
        <taxon>Meloidogyne</taxon>
    </lineage>
</organism>
<evidence type="ECO:0000313" key="1">
    <source>
        <dbReference type="EMBL" id="CAK5027463.1"/>
    </source>
</evidence>
<evidence type="ECO:0000313" key="2">
    <source>
        <dbReference type="Proteomes" id="UP001497535"/>
    </source>
</evidence>
<gene>
    <name evidence="1" type="ORF">MENTE1834_LOCUS6403</name>
</gene>
<comment type="caution">
    <text evidence="1">The sequence shown here is derived from an EMBL/GenBank/DDBJ whole genome shotgun (WGS) entry which is preliminary data.</text>
</comment>
<dbReference type="EMBL" id="CAVMJV010000004">
    <property type="protein sequence ID" value="CAK5027463.1"/>
    <property type="molecule type" value="Genomic_DNA"/>
</dbReference>